<dbReference type="Proteomes" id="UP001596415">
    <property type="component" value="Unassembled WGS sequence"/>
</dbReference>
<dbReference type="InterPro" id="IPR050570">
    <property type="entry name" value="Cell_wall_metabolism_enzyme"/>
</dbReference>
<dbReference type="Pfam" id="PF01551">
    <property type="entry name" value="Peptidase_M23"/>
    <property type="match status" value="1"/>
</dbReference>
<dbReference type="RefSeq" id="WP_380217696.1">
    <property type="nucleotide sequence ID" value="NZ_JBHTBN010000004.1"/>
</dbReference>
<dbReference type="EC" id="3.4.-.-" evidence="2"/>
<evidence type="ECO:0000313" key="3">
    <source>
        <dbReference type="Proteomes" id="UP001596415"/>
    </source>
</evidence>
<evidence type="ECO:0000313" key="2">
    <source>
        <dbReference type="EMBL" id="MFC7357836.1"/>
    </source>
</evidence>
<dbReference type="InterPro" id="IPR011055">
    <property type="entry name" value="Dup_hybrid_motif"/>
</dbReference>
<feature type="domain" description="M23ase beta-sheet core" evidence="1">
    <location>
        <begin position="142"/>
        <end position="243"/>
    </location>
</feature>
<protein>
    <submittedName>
        <fullName evidence="2">M23 family metallopeptidase</fullName>
        <ecNumber evidence="2">3.4.-.-</ecNumber>
    </submittedName>
</protein>
<dbReference type="SUPFAM" id="SSF51261">
    <property type="entry name" value="Duplicated hybrid motif"/>
    <property type="match status" value="1"/>
</dbReference>
<gene>
    <name evidence="2" type="ORF">ACFQO1_09065</name>
</gene>
<sequence>MKQFCLISILWVFFSCSNLPKEKLKQFSVDFEYTVENDSAYLQVDNHLFAPLLVRATTEKANAKNWVTKHFPLFIPPKTDTVFKFPVTQTKEELALKFSVSTADTARLKLKPVKLPFPKGKTYKIMQGYQGSFSHNKPYSKYALDFTLKKGDTISAVADGYVVGVIKGYSEGGNDFKWRDYANYITLYHPEMHFFTQYVHLKQNGSLVQLNDKVVAGQPIGLSGVTGFTSKEHLHFNAFRNSKGVMEPIEIEFENGIKGKDLKTGAIVKH</sequence>
<organism evidence="2 3">
    <name type="scientific">Jejudonia soesokkakensis</name>
    <dbReference type="NCBI Taxonomy" id="1323432"/>
    <lineage>
        <taxon>Bacteria</taxon>
        <taxon>Pseudomonadati</taxon>
        <taxon>Bacteroidota</taxon>
        <taxon>Flavobacteriia</taxon>
        <taxon>Flavobacteriales</taxon>
        <taxon>Flavobacteriaceae</taxon>
        <taxon>Jejudonia</taxon>
    </lineage>
</organism>
<dbReference type="PANTHER" id="PTHR21666:SF270">
    <property type="entry name" value="MUREIN HYDROLASE ACTIVATOR ENVC"/>
    <property type="match status" value="1"/>
</dbReference>
<reference evidence="3" key="1">
    <citation type="journal article" date="2019" name="Int. J. Syst. Evol. Microbiol.">
        <title>The Global Catalogue of Microorganisms (GCM) 10K type strain sequencing project: providing services to taxonomists for standard genome sequencing and annotation.</title>
        <authorList>
            <consortium name="The Broad Institute Genomics Platform"/>
            <consortium name="The Broad Institute Genome Sequencing Center for Infectious Disease"/>
            <person name="Wu L."/>
            <person name="Ma J."/>
        </authorList>
    </citation>
    <scope>NUCLEOTIDE SEQUENCE [LARGE SCALE GENOMIC DNA]</scope>
    <source>
        <strain evidence="3">CGMCC 1.16306</strain>
    </source>
</reference>
<evidence type="ECO:0000259" key="1">
    <source>
        <dbReference type="Pfam" id="PF01551"/>
    </source>
</evidence>
<dbReference type="InterPro" id="IPR016047">
    <property type="entry name" value="M23ase_b-sheet_dom"/>
</dbReference>
<dbReference type="PROSITE" id="PS51257">
    <property type="entry name" value="PROKAR_LIPOPROTEIN"/>
    <property type="match status" value="1"/>
</dbReference>
<accession>A0ABW2MVR2</accession>
<dbReference type="Gene3D" id="2.70.70.10">
    <property type="entry name" value="Glucose Permease (Domain IIA)"/>
    <property type="match status" value="1"/>
</dbReference>
<keyword evidence="2" id="KW-0378">Hydrolase</keyword>
<proteinExistence type="predicted"/>
<keyword evidence="3" id="KW-1185">Reference proteome</keyword>
<dbReference type="PANTHER" id="PTHR21666">
    <property type="entry name" value="PEPTIDASE-RELATED"/>
    <property type="match status" value="1"/>
</dbReference>
<dbReference type="GO" id="GO:0016787">
    <property type="term" value="F:hydrolase activity"/>
    <property type="evidence" value="ECO:0007669"/>
    <property type="project" value="UniProtKB-KW"/>
</dbReference>
<dbReference type="EMBL" id="JBHTBN010000004">
    <property type="protein sequence ID" value="MFC7357836.1"/>
    <property type="molecule type" value="Genomic_DNA"/>
</dbReference>
<comment type="caution">
    <text evidence="2">The sequence shown here is derived from an EMBL/GenBank/DDBJ whole genome shotgun (WGS) entry which is preliminary data.</text>
</comment>
<name>A0ABW2MVR2_9FLAO</name>
<dbReference type="CDD" id="cd12797">
    <property type="entry name" value="M23_peptidase"/>
    <property type="match status" value="1"/>
</dbReference>